<name>A0AAD5M5W1_PARTN</name>
<dbReference type="AlphaFoldDB" id="A0AAD5M5W1"/>
<dbReference type="Proteomes" id="UP001196413">
    <property type="component" value="Unassembled WGS sequence"/>
</dbReference>
<protein>
    <submittedName>
        <fullName evidence="1">Uncharacterized protein</fullName>
    </submittedName>
</protein>
<dbReference type="PANTHER" id="PTHR42921">
    <property type="entry name" value="ACETOACETYL-COA SYNTHETASE"/>
    <property type="match status" value="1"/>
</dbReference>
<comment type="caution">
    <text evidence="1">The sequence shown here is derived from an EMBL/GenBank/DDBJ whole genome shotgun (WGS) entry which is preliminary data.</text>
</comment>
<dbReference type="InterPro" id="IPR042099">
    <property type="entry name" value="ANL_N_sf"/>
</dbReference>
<organism evidence="1 2">
    <name type="scientific">Parelaphostrongylus tenuis</name>
    <name type="common">Meningeal worm</name>
    <dbReference type="NCBI Taxonomy" id="148309"/>
    <lineage>
        <taxon>Eukaryota</taxon>
        <taxon>Metazoa</taxon>
        <taxon>Ecdysozoa</taxon>
        <taxon>Nematoda</taxon>
        <taxon>Chromadorea</taxon>
        <taxon>Rhabditida</taxon>
        <taxon>Rhabditina</taxon>
        <taxon>Rhabditomorpha</taxon>
        <taxon>Strongyloidea</taxon>
        <taxon>Metastrongylidae</taxon>
        <taxon>Parelaphostrongylus</taxon>
    </lineage>
</organism>
<sequence length="106" mass="11983">MELRESCEILGLSAIVTGIELGSSYETVIDPSKRICDFPRWFSGATLNYTENCLRGKDEDIAFISANLECELISYTYAQFRDDIMRLATALRLHGWCYSASLRGND</sequence>
<proteinExistence type="predicted"/>
<gene>
    <name evidence="1" type="ORF">KIN20_007755</name>
</gene>
<dbReference type="Gene3D" id="3.40.50.12780">
    <property type="entry name" value="N-terminal domain of ligase-like"/>
    <property type="match status" value="1"/>
</dbReference>
<evidence type="ECO:0000313" key="1">
    <source>
        <dbReference type="EMBL" id="KAJ1351650.1"/>
    </source>
</evidence>
<dbReference type="EMBL" id="JAHQIW010001180">
    <property type="protein sequence ID" value="KAJ1351650.1"/>
    <property type="molecule type" value="Genomic_DNA"/>
</dbReference>
<dbReference type="PANTHER" id="PTHR42921:SF1">
    <property type="entry name" value="ACETOACETYL-COA SYNTHETASE"/>
    <property type="match status" value="1"/>
</dbReference>
<evidence type="ECO:0000313" key="2">
    <source>
        <dbReference type="Proteomes" id="UP001196413"/>
    </source>
</evidence>
<reference evidence="1" key="1">
    <citation type="submission" date="2021-06" db="EMBL/GenBank/DDBJ databases">
        <title>Parelaphostrongylus tenuis whole genome reference sequence.</title>
        <authorList>
            <person name="Garwood T.J."/>
            <person name="Larsen P.A."/>
            <person name="Fountain-Jones N.M."/>
            <person name="Garbe J.R."/>
            <person name="Macchietto M.G."/>
            <person name="Kania S.A."/>
            <person name="Gerhold R.W."/>
            <person name="Richards J.E."/>
            <person name="Wolf T.M."/>
        </authorList>
    </citation>
    <scope>NUCLEOTIDE SEQUENCE</scope>
    <source>
        <strain evidence="1">MNPRO001-30</strain>
        <tissue evidence="1">Meninges</tissue>
    </source>
</reference>
<dbReference type="GO" id="GO:0030729">
    <property type="term" value="F:acetoacetate-CoA ligase activity"/>
    <property type="evidence" value="ECO:0007669"/>
    <property type="project" value="TreeGrafter"/>
</dbReference>
<keyword evidence="2" id="KW-1185">Reference proteome</keyword>
<accession>A0AAD5M5W1</accession>